<dbReference type="Proteomes" id="UP001057402">
    <property type="component" value="Chromosome 6"/>
</dbReference>
<gene>
    <name evidence="1" type="ORF">MLD38_022527</name>
</gene>
<comment type="caution">
    <text evidence="1">The sequence shown here is derived from an EMBL/GenBank/DDBJ whole genome shotgun (WGS) entry which is preliminary data.</text>
</comment>
<proteinExistence type="predicted"/>
<protein>
    <submittedName>
        <fullName evidence="1">Uncharacterized protein</fullName>
    </submittedName>
</protein>
<evidence type="ECO:0000313" key="2">
    <source>
        <dbReference type="Proteomes" id="UP001057402"/>
    </source>
</evidence>
<dbReference type="EMBL" id="CM042885">
    <property type="protein sequence ID" value="KAI4366680.1"/>
    <property type="molecule type" value="Genomic_DNA"/>
</dbReference>
<reference evidence="2" key="1">
    <citation type="journal article" date="2023" name="Front. Plant Sci.">
        <title>Chromosomal-level genome assembly of Melastoma candidum provides insights into trichome evolution.</title>
        <authorList>
            <person name="Zhong Y."/>
            <person name="Wu W."/>
            <person name="Sun C."/>
            <person name="Zou P."/>
            <person name="Liu Y."/>
            <person name="Dai S."/>
            <person name="Zhou R."/>
        </authorList>
    </citation>
    <scope>NUCLEOTIDE SEQUENCE [LARGE SCALE GENOMIC DNA]</scope>
</reference>
<name>A0ACB9QMX5_9MYRT</name>
<organism evidence="1 2">
    <name type="scientific">Melastoma candidum</name>
    <dbReference type="NCBI Taxonomy" id="119954"/>
    <lineage>
        <taxon>Eukaryota</taxon>
        <taxon>Viridiplantae</taxon>
        <taxon>Streptophyta</taxon>
        <taxon>Embryophyta</taxon>
        <taxon>Tracheophyta</taxon>
        <taxon>Spermatophyta</taxon>
        <taxon>Magnoliopsida</taxon>
        <taxon>eudicotyledons</taxon>
        <taxon>Gunneridae</taxon>
        <taxon>Pentapetalae</taxon>
        <taxon>rosids</taxon>
        <taxon>malvids</taxon>
        <taxon>Myrtales</taxon>
        <taxon>Melastomataceae</taxon>
        <taxon>Melastomatoideae</taxon>
        <taxon>Melastomateae</taxon>
        <taxon>Melastoma</taxon>
    </lineage>
</organism>
<evidence type="ECO:0000313" key="1">
    <source>
        <dbReference type="EMBL" id="KAI4366680.1"/>
    </source>
</evidence>
<accession>A0ACB9QMX5</accession>
<keyword evidence="2" id="KW-1185">Reference proteome</keyword>
<sequence length="352" mass="40001">MRNYVTPHASNLKKGSTAGTSYNTMAKAVTADLCKEEAVVELPLVECRICLDEDIVLEMEIPCECRGNLMYAHKACIHKWYHMRRKNTCEICLQPLKILAPCELGGPDHNRQLCENEDILTIAQAFESEQLNERQDRGTNACLRFLPIISFQAMLLVDAAIVVLSHLRSHKGNHNDVSMSYIWWSFFIAAEISILVLMGLGISLGWLPRVYLVQENRDGRRVPVSHAIHFSCKKTGVLVGLEGCSGVAVGLLDRRGTWECVVQEACSVRQHSSSFSDNSFPRVARGKLPVFFAIHSSWPFFLLTKLKAIWPLIQVLQTTFHYEPYEGFNASVRMKMEAQIKEWEEKQQRKTM</sequence>